<dbReference type="EMBL" id="LZYZ01000007">
    <property type="protein sequence ID" value="OOM09451.1"/>
    <property type="molecule type" value="Genomic_DNA"/>
</dbReference>
<reference evidence="6 7" key="1">
    <citation type="submission" date="2016-05" db="EMBL/GenBank/DDBJ databases">
        <title>Microbial solvent formation.</title>
        <authorList>
            <person name="Poehlein A."/>
            <person name="Montoya Solano J.D."/>
            <person name="Flitsch S."/>
            <person name="Krabben P."/>
            <person name="Duerre P."/>
            <person name="Daniel R."/>
        </authorList>
    </citation>
    <scope>NUCLEOTIDE SEQUENCE [LARGE SCALE GENOMIC DNA]</scope>
    <source>
        <strain evidence="6 7">L1-8</strain>
    </source>
</reference>
<gene>
    <name evidence="6" type="primary">recD2_2</name>
    <name evidence="6" type="ORF">CLOSAC_37320</name>
</gene>
<evidence type="ECO:0000259" key="3">
    <source>
        <dbReference type="Pfam" id="PF13538"/>
    </source>
</evidence>
<evidence type="ECO:0000259" key="4">
    <source>
        <dbReference type="Pfam" id="PF14490"/>
    </source>
</evidence>
<evidence type="ECO:0000256" key="1">
    <source>
        <dbReference type="ARBA" id="ARBA00022741"/>
    </source>
</evidence>
<comment type="caution">
    <text evidence="6">The sequence shown here is derived from an EMBL/GenBank/DDBJ whole genome shotgun (WGS) entry which is preliminary data.</text>
</comment>
<evidence type="ECO:0000313" key="7">
    <source>
        <dbReference type="Proteomes" id="UP000191154"/>
    </source>
</evidence>
<organism evidence="6 7">
    <name type="scientific">Clostridium saccharobutylicum</name>
    <dbReference type="NCBI Taxonomy" id="169679"/>
    <lineage>
        <taxon>Bacteria</taxon>
        <taxon>Bacillati</taxon>
        <taxon>Bacillota</taxon>
        <taxon>Clostridia</taxon>
        <taxon>Eubacteriales</taxon>
        <taxon>Clostridiaceae</taxon>
        <taxon>Clostridium</taxon>
    </lineage>
</organism>
<dbReference type="EC" id="3.6.4.12" evidence="6"/>
<dbReference type="InterPro" id="IPR027785">
    <property type="entry name" value="UvrD-like_helicase_C"/>
</dbReference>
<feature type="domain" description="UvrD-like helicase C-terminal" evidence="3">
    <location>
        <begin position="646"/>
        <end position="693"/>
    </location>
</feature>
<dbReference type="GO" id="GO:0016787">
    <property type="term" value="F:hydrolase activity"/>
    <property type="evidence" value="ECO:0007669"/>
    <property type="project" value="UniProtKB-KW"/>
</dbReference>
<name>A0A1S8MZG3_CLOSA</name>
<keyword evidence="1" id="KW-0547">Nucleotide-binding</keyword>
<dbReference type="CDD" id="cd18809">
    <property type="entry name" value="SF1_C_RecD"/>
    <property type="match status" value="1"/>
</dbReference>
<dbReference type="Pfam" id="PF18335">
    <property type="entry name" value="SH3_13"/>
    <property type="match status" value="1"/>
</dbReference>
<proteinExistence type="predicted"/>
<protein>
    <submittedName>
        <fullName evidence="6">ATP-dependent RecD-like DNA helicase</fullName>
        <ecNumber evidence="6">3.6.4.12</ecNumber>
    </submittedName>
</protein>
<keyword evidence="6" id="KW-0347">Helicase</keyword>
<evidence type="ECO:0000313" key="6">
    <source>
        <dbReference type="EMBL" id="OOM09451.1"/>
    </source>
</evidence>
<dbReference type="Pfam" id="PF14490">
    <property type="entry name" value="HHH_RecD2"/>
    <property type="match status" value="1"/>
</dbReference>
<evidence type="ECO:0000259" key="5">
    <source>
        <dbReference type="Pfam" id="PF18335"/>
    </source>
</evidence>
<dbReference type="InterPro" id="IPR029493">
    <property type="entry name" value="RecD2-like_HHH"/>
</dbReference>
<evidence type="ECO:0000256" key="2">
    <source>
        <dbReference type="ARBA" id="ARBA00022840"/>
    </source>
</evidence>
<dbReference type="RefSeq" id="WP_077866757.1">
    <property type="nucleotide sequence ID" value="NZ_LZYZ01000007.1"/>
</dbReference>
<dbReference type="InterPro" id="IPR041451">
    <property type="entry name" value="RecD2_SH13"/>
</dbReference>
<dbReference type="PANTHER" id="PTHR43788">
    <property type="entry name" value="DNA2/NAM7 HELICASE FAMILY MEMBER"/>
    <property type="match status" value="1"/>
</dbReference>
<dbReference type="GO" id="GO:0003678">
    <property type="term" value="F:DNA helicase activity"/>
    <property type="evidence" value="ECO:0007669"/>
    <property type="project" value="UniProtKB-EC"/>
</dbReference>
<accession>A0A1S8MZG3</accession>
<dbReference type="InterPro" id="IPR050534">
    <property type="entry name" value="Coronavir_polyprotein_1ab"/>
</dbReference>
<sequence>MIERKIKFTVIGIKYENEAIDICRAVVRIKGENNERVDIVYNSVNLVINKEYEALVISEVKAKVFRVKEIKEVDNIGTFVKEALANDKKITKEDYEDIVKSFEQQSLEELVNKEALISLSGFDEEKAEYISKKVKAYIEMLRVKEYLRANNIKASLAEKIYESLGEKAIEAINRNPYVLLDFEVNLKSADKLAKSLGFNYNSEIRVKYGILEYLKYNADYNGHVFIDKEELMKNLSEYMSKLGGYLGKLNIEKELITKALDNLENEKEINTYYNADNIECIYISQLYDCETGIAEIISRKIINKTVVSREILSKIDDFIKTYSQSNAEPTKDQVKAIKNAVTENISVLSGFPGTGKTSTLTAIVGCIKHIYEEAKIEVVAFTGRAVSRINEILPQGMEAKTIHRLLGIGKSGQISERVLDIDFLIMDESTLISMPLMYAVLSRLKADTKILFVGDQNQITSGIGQVFSDISNSSEIKGEHLTKILRQDGNSVILKNIKKMAEYTGFTDKSGLKCKNGEFEFVEIDRNSEIKNKIEEEVSKLIKEGYTLNDVQILSPIKSGKGGTYTLNKTIQEKFNPNPKRAIYNLVAGDRVMQNINDYNRSIFNGETGIIIRNEVDGNTRRVTVKFNSNKIVEYMDGNISELEPCYAMTIHKSQGSQFPIVIIPVLKEHKSILNSNILYTGCSRAEKRVILIGNKETFDTAIKNPQSTKNSNLNEMIEVRIKENLDKIA</sequence>
<dbReference type="Gene3D" id="3.40.50.300">
    <property type="entry name" value="P-loop containing nucleotide triphosphate hydrolases"/>
    <property type="match status" value="2"/>
</dbReference>
<feature type="domain" description="ATP-dependent RecD2 DNA helicase-like helix-hairpin-helix" evidence="4">
    <location>
        <begin position="142"/>
        <end position="225"/>
    </location>
</feature>
<dbReference type="GO" id="GO:0005524">
    <property type="term" value="F:ATP binding"/>
    <property type="evidence" value="ECO:0007669"/>
    <property type="project" value="UniProtKB-KW"/>
</dbReference>
<keyword evidence="2" id="KW-0067">ATP-binding</keyword>
<feature type="domain" description="ATP-dependent RecD2 DNA helicase SH3" evidence="5">
    <location>
        <begin position="567"/>
        <end position="627"/>
    </location>
</feature>
<dbReference type="InterPro" id="IPR027417">
    <property type="entry name" value="P-loop_NTPase"/>
</dbReference>
<dbReference type="Gene3D" id="2.30.30.940">
    <property type="match status" value="1"/>
</dbReference>
<dbReference type="Pfam" id="PF13245">
    <property type="entry name" value="AAA_19"/>
    <property type="match status" value="1"/>
</dbReference>
<dbReference type="SUPFAM" id="SSF52540">
    <property type="entry name" value="P-loop containing nucleoside triphosphate hydrolases"/>
    <property type="match status" value="2"/>
</dbReference>
<dbReference type="Pfam" id="PF13538">
    <property type="entry name" value="UvrD_C_2"/>
    <property type="match status" value="1"/>
</dbReference>
<dbReference type="CDD" id="cd17933">
    <property type="entry name" value="DEXSc_RecD-like"/>
    <property type="match status" value="1"/>
</dbReference>
<keyword evidence="6" id="KW-0378">Hydrolase</keyword>
<dbReference type="Gene3D" id="1.10.10.2220">
    <property type="match status" value="1"/>
</dbReference>
<dbReference type="AlphaFoldDB" id="A0A1S8MZG3"/>
<dbReference type="PANTHER" id="PTHR43788:SF6">
    <property type="entry name" value="DNA HELICASE B"/>
    <property type="match status" value="1"/>
</dbReference>
<dbReference type="Proteomes" id="UP000191154">
    <property type="component" value="Unassembled WGS sequence"/>
</dbReference>